<dbReference type="InterPro" id="IPR036388">
    <property type="entry name" value="WH-like_DNA-bd_sf"/>
</dbReference>
<sequence>MGPSVGRSAGCGPLEDDTAGRSAHLLSTFRGILGGMRADRLVALLLLLQTRGRVTAAQAAGELEVSVATARRDLEALSAAGVPVYPQAGRGGGWQLVGGARTDLTGLSAPEARALFLLLGPAASAGPDARGALRKLLRALPGTFRAEAAAAAEAVVVDPAGWGERERERPEVALLLDAVVARRVVEFDYAGRGGVTGRRRAEPWGLVDKDGTWYLVAGTAAGRRTFRLDRMGAPAVTGEVFERPADLDLPGVWDEVVGEMERSRSLVAATVLAPGRLVPVLRDRFGRHCAVAGDPDADGRVRLRVAAHTARSVAEQLAGFGGALEVLDAPAVRAELAALGAELVARHGSR</sequence>
<dbReference type="PROSITE" id="PS51000">
    <property type="entry name" value="HTH_DEOR_2"/>
    <property type="match status" value="1"/>
</dbReference>
<feature type="domain" description="HTH deoR-type" evidence="4">
    <location>
        <begin position="37"/>
        <end position="102"/>
    </location>
</feature>
<proteinExistence type="predicted"/>
<dbReference type="EMBL" id="FXTJ01000003">
    <property type="protein sequence ID" value="SMO71021.1"/>
    <property type="molecule type" value="Genomic_DNA"/>
</dbReference>
<evidence type="ECO:0000256" key="3">
    <source>
        <dbReference type="ARBA" id="ARBA00023163"/>
    </source>
</evidence>
<dbReference type="PANTHER" id="PTHR34580:SF1">
    <property type="entry name" value="PROTEIN PAFC"/>
    <property type="match status" value="1"/>
</dbReference>
<dbReference type="SMART" id="SM00420">
    <property type="entry name" value="HTH_DEOR"/>
    <property type="match status" value="1"/>
</dbReference>
<accession>A0A521DIR4</accession>
<dbReference type="InterPro" id="IPR018356">
    <property type="entry name" value="Tscrpt_reg_HTH_DeoR_CS"/>
</dbReference>
<keyword evidence="1" id="KW-0805">Transcription regulation</keyword>
<name>A0A521DIR4_9ACTN</name>
<dbReference type="PIRSF" id="PIRSF016838">
    <property type="entry name" value="PafC"/>
    <property type="match status" value="1"/>
</dbReference>
<evidence type="ECO:0000256" key="1">
    <source>
        <dbReference type="ARBA" id="ARBA00023015"/>
    </source>
</evidence>
<dbReference type="InterPro" id="IPR001034">
    <property type="entry name" value="DeoR_HTH"/>
</dbReference>
<dbReference type="InterPro" id="IPR026881">
    <property type="entry name" value="WYL_dom"/>
</dbReference>
<evidence type="ECO:0000256" key="2">
    <source>
        <dbReference type="ARBA" id="ARBA00023125"/>
    </source>
</evidence>
<keyword evidence="2 5" id="KW-0238">DNA-binding</keyword>
<dbReference type="Pfam" id="PF25583">
    <property type="entry name" value="WCX"/>
    <property type="match status" value="1"/>
</dbReference>
<dbReference type="InterPro" id="IPR028349">
    <property type="entry name" value="PafC-like"/>
</dbReference>
<dbReference type="SUPFAM" id="SSF46785">
    <property type="entry name" value="Winged helix' DNA-binding domain"/>
    <property type="match status" value="1"/>
</dbReference>
<organism evidence="5 6">
    <name type="scientific">Geodermatophilus aquaeductus</name>
    <dbReference type="NCBI Taxonomy" id="1564161"/>
    <lineage>
        <taxon>Bacteria</taxon>
        <taxon>Bacillati</taxon>
        <taxon>Actinomycetota</taxon>
        <taxon>Actinomycetes</taxon>
        <taxon>Geodermatophilales</taxon>
        <taxon>Geodermatophilaceae</taxon>
        <taxon>Geodermatophilus</taxon>
    </lineage>
</organism>
<dbReference type="InterPro" id="IPR013196">
    <property type="entry name" value="HTH_11"/>
</dbReference>
<dbReference type="Proteomes" id="UP000317484">
    <property type="component" value="Unassembled WGS sequence"/>
</dbReference>
<evidence type="ECO:0000313" key="5">
    <source>
        <dbReference type="EMBL" id="SMO71021.1"/>
    </source>
</evidence>
<dbReference type="PANTHER" id="PTHR34580">
    <property type="match status" value="1"/>
</dbReference>
<keyword evidence="6" id="KW-1185">Reference proteome</keyword>
<dbReference type="Pfam" id="PF08279">
    <property type="entry name" value="HTH_11"/>
    <property type="match status" value="1"/>
</dbReference>
<keyword evidence="3" id="KW-0804">Transcription</keyword>
<dbReference type="PROSITE" id="PS52050">
    <property type="entry name" value="WYL"/>
    <property type="match status" value="1"/>
</dbReference>
<reference evidence="5 6" key="1">
    <citation type="submission" date="2017-05" db="EMBL/GenBank/DDBJ databases">
        <authorList>
            <person name="Varghese N."/>
            <person name="Submissions S."/>
        </authorList>
    </citation>
    <scope>NUCLEOTIDE SEQUENCE [LARGE SCALE GENOMIC DNA]</scope>
    <source>
        <strain evidence="5 6">DSM 46834</strain>
    </source>
</reference>
<dbReference type="GO" id="GO:0003700">
    <property type="term" value="F:DNA-binding transcription factor activity"/>
    <property type="evidence" value="ECO:0007669"/>
    <property type="project" value="InterPro"/>
</dbReference>
<dbReference type="GO" id="GO:0003677">
    <property type="term" value="F:DNA binding"/>
    <property type="evidence" value="ECO:0007669"/>
    <property type="project" value="UniProtKB-KW"/>
</dbReference>
<dbReference type="PROSITE" id="PS00894">
    <property type="entry name" value="HTH_DEOR_1"/>
    <property type="match status" value="1"/>
</dbReference>
<dbReference type="InterPro" id="IPR051534">
    <property type="entry name" value="CBASS_pafABC_assoc_protein"/>
</dbReference>
<dbReference type="Pfam" id="PF13280">
    <property type="entry name" value="WYL"/>
    <property type="match status" value="1"/>
</dbReference>
<dbReference type="AlphaFoldDB" id="A0A521DIR4"/>
<gene>
    <name evidence="5" type="ORF">SAMN06273567_103202</name>
</gene>
<dbReference type="InterPro" id="IPR057727">
    <property type="entry name" value="WCX_dom"/>
</dbReference>
<evidence type="ECO:0000313" key="6">
    <source>
        <dbReference type="Proteomes" id="UP000317484"/>
    </source>
</evidence>
<dbReference type="Gene3D" id="1.10.10.10">
    <property type="entry name" value="Winged helix-like DNA-binding domain superfamily/Winged helix DNA-binding domain"/>
    <property type="match status" value="1"/>
</dbReference>
<dbReference type="InterPro" id="IPR036390">
    <property type="entry name" value="WH_DNA-bd_sf"/>
</dbReference>
<protein>
    <submittedName>
        <fullName evidence="5">Predicted DNA-binding transcriptional regulator YafY, contains an HTH and WYL domains</fullName>
    </submittedName>
</protein>
<evidence type="ECO:0000259" key="4">
    <source>
        <dbReference type="PROSITE" id="PS51000"/>
    </source>
</evidence>